<gene>
    <name evidence="1" type="ORF">N0A02_32970</name>
</gene>
<protein>
    <submittedName>
        <fullName evidence="1">DUF2471 domain-containing protein</fullName>
    </submittedName>
</protein>
<keyword evidence="2" id="KW-1185">Reference proteome</keyword>
<comment type="caution">
    <text evidence="1">The sequence shown here is derived from an EMBL/GenBank/DDBJ whole genome shotgun (WGS) entry which is preliminary data.</text>
</comment>
<dbReference type="RefSeq" id="WP_349545874.1">
    <property type="nucleotide sequence ID" value="NZ_JAOALG010000003.1"/>
</dbReference>
<dbReference type="EMBL" id="JAOALG010000003">
    <property type="protein sequence ID" value="MEQ5844276.1"/>
    <property type="molecule type" value="Genomic_DNA"/>
</dbReference>
<keyword evidence="1" id="KW-0614">Plasmid</keyword>
<geneLocation type="plasmid" evidence="1">
    <name>pl1</name>
</geneLocation>
<proteinExistence type="predicted"/>
<evidence type="ECO:0000313" key="2">
    <source>
        <dbReference type="Proteomes" id="UP001469089"/>
    </source>
</evidence>
<sequence length="133" mass="14520">MTDKKTPGTTDDIEATRQVLAARRAAATFQRVMIAAAGRRLGTRLSSAFGTARPVSWQTLLEIEDAVYANPAITSLDAAVLETFPRLRESRWLPGDTAAEADLNRDEDDWPVVMLIVRSLRDAATQTDAESAC</sequence>
<evidence type="ECO:0000313" key="1">
    <source>
        <dbReference type="EMBL" id="MEQ5844276.1"/>
    </source>
</evidence>
<organism evidence="1 2">
    <name type="scientific">Paraburkholderia acidicola</name>
    <dbReference type="NCBI Taxonomy" id="1912599"/>
    <lineage>
        <taxon>Bacteria</taxon>
        <taxon>Pseudomonadati</taxon>
        <taxon>Pseudomonadota</taxon>
        <taxon>Betaproteobacteria</taxon>
        <taxon>Burkholderiales</taxon>
        <taxon>Burkholderiaceae</taxon>
        <taxon>Paraburkholderia</taxon>
    </lineage>
</organism>
<reference evidence="1 2" key="1">
    <citation type="journal article" date="2024" name="Chem. Sci.">
        <title>Discovery of a lagriamide polyketide by integrated genome mining, isotopic labeling, and untargeted metabolomics.</title>
        <authorList>
            <person name="Fergusson C.H."/>
            <person name="Saulog J."/>
            <person name="Paulo B.S."/>
            <person name="Wilson D.M."/>
            <person name="Liu D.Y."/>
            <person name="Morehouse N.J."/>
            <person name="Waterworth S."/>
            <person name="Barkei J."/>
            <person name="Gray C.A."/>
            <person name="Kwan J.C."/>
            <person name="Eustaquio A.S."/>
            <person name="Linington R.G."/>
        </authorList>
    </citation>
    <scope>NUCLEOTIDE SEQUENCE [LARGE SCALE GENOMIC DNA]</scope>
    <source>
        <strain evidence="1 2">RL17-338-BIF-B</strain>
    </source>
</reference>
<name>A0ABV1LZE1_9BURK</name>
<accession>A0ABV1LZE1</accession>
<dbReference type="Proteomes" id="UP001469089">
    <property type="component" value="Unassembled WGS sequence"/>
</dbReference>